<dbReference type="PANTHER" id="PTHR48041:SF116">
    <property type="entry name" value="PROTEIN BROWN"/>
    <property type="match status" value="1"/>
</dbReference>
<dbReference type="Gene3D" id="3.40.50.300">
    <property type="entry name" value="P-loop containing nucleotide triphosphate hydrolases"/>
    <property type="match status" value="1"/>
</dbReference>
<keyword evidence="8" id="KW-0472">Membrane</keyword>
<gene>
    <name evidence="10" type="ORF">EG68_08282</name>
</gene>
<comment type="subcellular location">
    <subcellularLocation>
        <location evidence="1">Membrane</location>
        <topology evidence="1">Multi-pass membrane protein</topology>
    </subcellularLocation>
</comment>
<dbReference type="EMBL" id="JTDE01004452">
    <property type="protein sequence ID" value="KAF7254969.1"/>
    <property type="molecule type" value="Genomic_DNA"/>
</dbReference>
<organism evidence="10 11">
    <name type="scientific">Paragonimus skrjabini miyazakii</name>
    <dbReference type="NCBI Taxonomy" id="59628"/>
    <lineage>
        <taxon>Eukaryota</taxon>
        <taxon>Metazoa</taxon>
        <taxon>Spiralia</taxon>
        <taxon>Lophotrochozoa</taxon>
        <taxon>Platyhelminthes</taxon>
        <taxon>Trematoda</taxon>
        <taxon>Digenea</taxon>
        <taxon>Plagiorchiida</taxon>
        <taxon>Troglotremata</taxon>
        <taxon>Troglotrematidae</taxon>
        <taxon>Paragonimus</taxon>
    </lineage>
</organism>
<dbReference type="GO" id="GO:0005886">
    <property type="term" value="C:plasma membrane"/>
    <property type="evidence" value="ECO:0007669"/>
    <property type="project" value="TreeGrafter"/>
</dbReference>
<dbReference type="InterPro" id="IPR027417">
    <property type="entry name" value="P-loop_NTPase"/>
</dbReference>
<comment type="caution">
    <text evidence="10">The sequence shown here is derived from an EMBL/GenBank/DDBJ whole genome shotgun (WGS) entry which is preliminary data.</text>
</comment>
<dbReference type="Proteomes" id="UP000822476">
    <property type="component" value="Unassembled WGS sequence"/>
</dbReference>
<keyword evidence="3" id="KW-0813">Transport</keyword>
<evidence type="ECO:0000256" key="8">
    <source>
        <dbReference type="ARBA" id="ARBA00023136"/>
    </source>
</evidence>
<evidence type="ECO:0000256" key="6">
    <source>
        <dbReference type="ARBA" id="ARBA00022840"/>
    </source>
</evidence>
<keyword evidence="6" id="KW-0067">ATP-binding</keyword>
<evidence type="ECO:0000313" key="11">
    <source>
        <dbReference type="Proteomes" id="UP000822476"/>
    </source>
</evidence>
<evidence type="ECO:0000259" key="9">
    <source>
        <dbReference type="PROSITE" id="PS50893"/>
    </source>
</evidence>
<accession>A0A8S9YJK0</accession>
<protein>
    <recommendedName>
        <fullName evidence="9">ABC transporter domain-containing protein</fullName>
    </recommendedName>
</protein>
<feature type="domain" description="ABC transporter" evidence="9">
    <location>
        <begin position="14"/>
        <end position="281"/>
    </location>
</feature>
<reference evidence="10" key="1">
    <citation type="submission" date="2019-07" db="EMBL/GenBank/DDBJ databases">
        <title>Annotation for the trematode Paragonimus miyazaki's.</title>
        <authorList>
            <person name="Choi Y.-J."/>
        </authorList>
    </citation>
    <scope>NUCLEOTIDE SEQUENCE</scope>
    <source>
        <strain evidence="10">Japan</strain>
    </source>
</reference>
<evidence type="ECO:0000256" key="3">
    <source>
        <dbReference type="ARBA" id="ARBA00022448"/>
    </source>
</evidence>
<evidence type="ECO:0000256" key="7">
    <source>
        <dbReference type="ARBA" id="ARBA00022989"/>
    </source>
</evidence>
<dbReference type="Pfam" id="PF00005">
    <property type="entry name" value="ABC_tran"/>
    <property type="match status" value="1"/>
</dbReference>
<evidence type="ECO:0000256" key="2">
    <source>
        <dbReference type="ARBA" id="ARBA00005814"/>
    </source>
</evidence>
<dbReference type="GO" id="GO:0005524">
    <property type="term" value="F:ATP binding"/>
    <property type="evidence" value="ECO:0007669"/>
    <property type="project" value="UniProtKB-KW"/>
</dbReference>
<comment type="similarity">
    <text evidence="2">Belongs to the ABC transporter superfamily. ABCG family. Eye pigment precursor importer (TC 3.A.1.204) subfamily.</text>
</comment>
<dbReference type="PANTHER" id="PTHR48041">
    <property type="entry name" value="ABC TRANSPORTER G FAMILY MEMBER 28"/>
    <property type="match status" value="1"/>
</dbReference>
<dbReference type="InterPro" id="IPR050352">
    <property type="entry name" value="ABCG_transporters"/>
</dbReference>
<dbReference type="SMART" id="SM00382">
    <property type="entry name" value="AAA"/>
    <property type="match status" value="1"/>
</dbReference>
<dbReference type="SUPFAM" id="SSF52540">
    <property type="entry name" value="P-loop containing nucleoside triphosphate hydrolases"/>
    <property type="match status" value="1"/>
</dbReference>
<sequence>MSSVIENCTRGSVVSFHDLSYEVNVRKFPWSCPTRLVVLSNLSGIVTPGMNAIMGPTGCGKSTLLDALAGRKDPQKLTGYVLLDGWRQPANVHRHMCGYVVQDNVAINMLTVRENIAFSAALRLPRELRAHERWAKVSSVIEELGLTLVADRLLLALPSLRVYSLGCIWVRQLGTEYSRGLSGGERKRTCIGIELVKDPLVLFLDEPTTGLDAYTAGSVMKTLRRLADAGRTIVFSIHQPKYSIYRLFDRLTLISDGKMIYHGPSGQAPIDYFSRLGKCPPCRQRCIKDPY</sequence>
<dbReference type="GO" id="GO:0042626">
    <property type="term" value="F:ATPase-coupled transmembrane transporter activity"/>
    <property type="evidence" value="ECO:0007669"/>
    <property type="project" value="TreeGrafter"/>
</dbReference>
<dbReference type="InterPro" id="IPR003439">
    <property type="entry name" value="ABC_transporter-like_ATP-bd"/>
</dbReference>
<dbReference type="AlphaFoldDB" id="A0A8S9YJK0"/>
<dbReference type="InterPro" id="IPR003593">
    <property type="entry name" value="AAA+_ATPase"/>
</dbReference>
<keyword evidence="11" id="KW-1185">Reference proteome</keyword>
<evidence type="ECO:0000313" key="10">
    <source>
        <dbReference type="EMBL" id="KAF7254969.1"/>
    </source>
</evidence>
<evidence type="ECO:0000256" key="5">
    <source>
        <dbReference type="ARBA" id="ARBA00022741"/>
    </source>
</evidence>
<dbReference type="PROSITE" id="PS50893">
    <property type="entry name" value="ABC_TRANSPORTER_2"/>
    <property type="match status" value="1"/>
</dbReference>
<evidence type="ECO:0000256" key="1">
    <source>
        <dbReference type="ARBA" id="ARBA00004141"/>
    </source>
</evidence>
<proteinExistence type="inferred from homology"/>
<dbReference type="CDD" id="cd03213">
    <property type="entry name" value="ABCG_EPDR"/>
    <property type="match status" value="1"/>
</dbReference>
<dbReference type="OrthoDB" id="66620at2759"/>
<keyword evidence="4" id="KW-0812">Transmembrane</keyword>
<evidence type="ECO:0000256" key="4">
    <source>
        <dbReference type="ARBA" id="ARBA00022692"/>
    </source>
</evidence>
<keyword evidence="5" id="KW-0547">Nucleotide-binding</keyword>
<name>A0A8S9YJK0_9TREM</name>
<dbReference type="GO" id="GO:0016887">
    <property type="term" value="F:ATP hydrolysis activity"/>
    <property type="evidence" value="ECO:0007669"/>
    <property type="project" value="InterPro"/>
</dbReference>
<keyword evidence="7" id="KW-1133">Transmembrane helix</keyword>